<dbReference type="Proteomes" id="UP001629274">
    <property type="component" value="Unassembled WGS sequence"/>
</dbReference>
<keyword evidence="2" id="KW-1185">Reference proteome</keyword>
<dbReference type="EMBL" id="JAQQDR010000020">
    <property type="protein sequence ID" value="MFM0243145.1"/>
    <property type="molecule type" value="Genomic_DNA"/>
</dbReference>
<gene>
    <name evidence="1" type="ORF">PQR03_33880</name>
</gene>
<reference evidence="1 2" key="1">
    <citation type="journal article" date="2024" name="Chem. Sci.">
        <title>Discovery of megapolipeptins by genome mining of a Burkholderiales bacteria collection.</title>
        <authorList>
            <person name="Paulo B.S."/>
            <person name="Recchia M.J.J."/>
            <person name="Lee S."/>
            <person name="Fergusson C.H."/>
            <person name="Romanowski S.B."/>
            <person name="Hernandez A."/>
            <person name="Krull N."/>
            <person name="Liu D.Y."/>
            <person name="Cavanagh H."/>
            <person name="Bos A."/>
            <person name="Gray C.A."/>
            <person name="Murphy B.T."/>
            <person name="Linington R.G."/>
            <person name="Eustaquio A.S."/>
        </authorList>
    </citation>
    <scope>NUCLEOTIDE SEQUENCE [LARGE SCALE GENOMIC DNA]</scope>
    <source>
        <strain evidence="1 2">RL17-351-BIE-A</strain>
    </source>
</reference>
<protein>
    <submittedName>
        <fullName evidence="1">Uncharacterized protein</fullName>
    </submittedName>
</protein>
<sequence length="102" mass="11937">MSSFDCSFFLDVLKYVEYFGQLYQRCGAVTNVREDVHLKPPQISIRVRLRLVHRKFRMAFARNCFEEFFGIDRGLPCLAGVNALGQLFFRRFSRTSFKLTVG</sequence>
<evidence type="ECO:0000313" key="1">
    <source>
        <dbReference type="EMBL" id="MFM0243145.1"/>
    </source>
</evidence>
<organism evidence="1 2">
    <name type="scientific">Paraburkholderia phytofirmans</name>
    <dbReference type="NCBI Taxonomy" id="261302"/>
    <lineage>
        <taxon>Bacteria</taxon>
        <taxon>Pseudomonadati</taxon>
        <taxon>Pseudomonadota</taxon>
        <taxon>Betaproteobacteria</taxon>
        <taxon>Burkholderiales</taxon>
        <taxon>Burkholderiaceae</taxon>
        <taxon>Paraburkholderia</taxon>
    </lineage>
</organism>
<proteinExistence type="predicted"/>
<comment type="caution">
    <text evidence="1">The sequence shown here is derived from an EMBL/GenBank/DDBJ whole genome shotgun (WGS) entry which is preliminary data.</text>
</comment>
<evidence type="ECO:0000313" key="2">
    <source>
        <dbReference type="Proteomes" id="UP001629274"/>
    </source>
</evidence>
<name>A0ABW9BT88_9BURK</name>
<accession>A0ABW9BT88</accession>